<comment type="caution">
    <text evidence="1">The sequence shown here is derived from an EMBL/GenBank/DDBJ whole genome shotgun (WGS) entry which is preliminary data.</text>
</comment>
<accession>A0A1N7SU65</accession>
<gene>
    <name evidence="1" type="ORF">BN2476_990007</name>
</gene>
<dbReference type="EMBL" id="CYGY02000099">
    <property type="protein sequence ID" value="SIT51029.1"/>
    <property type="molecule type" value="Genomic_DNA"/>
</dbReference>
<dbReference type="RefSeq" id="WP_143811154.1">
    <property type="nucleotide sequence ID" value="NZ_CYGY02000099.1"/>
</dbReference>
<reference evidence="1" key="1">
    <citation type="submission" date="2016-12" db="EMBL/GenBank/DDBJ databases">
        <authorList>
            <person name="Moulin L."/>
        </authorList>
    </citation>
    <scope>NUCLEOTIDE SEQUENCE [LARGE SCALE GENOMIC DNA]</scope>
    <source>
        <strain evidence="1">STM 7183</strain>
    </source>
</reference>
<evidence type="ECO:0000313" key="2">
    <source>
        <dbReference type="Proteomes" id="UP000195569"/>
    </source>
</evidence>
<name>A0A1N7SU65_9BURK</name>
<dbReference type="AlphaFoldDB" id="A0A1N7SU65"/>
<protein>
    <submittedName>
        <fullName evidence="1">Uncharacterized protein</fullName>
    </submittedName>
</protein>
<proteinExistence type="predicted"/>
<organism evidence="1 2">
    <name type="scientific">Paraburkholderia piptadeniae</name>
    <dbReference type="NCBI Taxonomy" id="1701573"/>
    <lineage>
        <taxon>Bacteria</taxon>
        <taxon>Pseudomonadati</taxon>
        <taxon>Pseudomonadota</taxon>
        <taxon>Betaproteobacteria</taxon>
        <taxon>Burkholderiales</taxon>
        <taxon>Burkholderiaceae</taxon>
        <taxon>Paraburkholderia</taxon>
    </lineage>
</organism>
<dbReference type="Proteomes" id="UP000195569">
    <property type="component" value="Unassembled WGS sequence"/>
</dbReference>
<keyword evidence="2" id="KW-1185">Reference proteome</keyword>
<sequence length="118" mass="12966">MIIEEGLFAASPAAITSASSFRTAFHVFFSVDRTLPVLLHLYFCGICPTSLEGINLRDTFDFPIADCAERLMPSLNPSMLFLSKRTGSRRCPGCAFLPLLDSVKENSRSADCQRVLSS</sequence>
<evidence type="ECO:0000313" key="1">
    <source>
        <dbReference type="EMBL" id="SIT51029.1"/>
    </source>
</evidence>